<name>A0ABQ9ZDH9_9CRUS</name>
<dbReference type="Proteomes" id="UP001234178">
    <property type="component" value="Unassembled WGS sequence"/>
</dbReference>
<accession>A0ABQ9ZDH9</accession>
<dbReference type="EMBL" id="JAOYFB010000003">
    <property type="protein sequence ID" value="KAK4010970.1"/>
    <property type="molecule type" value="Genomic_DNA"/>
</dbReference>
<protein>
    <submittedName>
        <fullName evidence="1">Uncharacterized protein</fullName>
    </submittedName>
</protein>
<evidence type="ECO:0000313" key="1">
    <source>
        <dbReference type="EMBL" id="KAK4010970.1"/>
    </source>
</evidence>
<gene>
    <name evidence="1" type="ORF">OUZ56_020088</name>
</gene>
<proteinExistence type="predicted"/>
<comment type="caution">
    <text evidence="1">The sequence shown here is derived from an EMBL/GenBank/DDBJ whole genome shotgun (WGS) entry which is preliminary data.</text>
</comment>
<sequence>MMADTGTATNERWLKGWPICGEGVVSMPSAYAHDENVLNGKDNQAAGCGPDECQQLRDRFGIVEAPIRSLETVLASQKDEQKVLPLIHDPALGVILSPTTGHIPANNVTLASDTTSCSSEEGTKRKKNLVHYLKGGAYCSLAHLVDVNYSAPENLTASLAN</sequence>
<evidence type="ECO:0000313" key="2">
    <source>
        <dbReference type="Proteomes" id="UP001234178"/>
    </source>
</evidence>
<reference evidence="1 2" key="1">
    <citation type="journal article" date="2023" name="Nucleic Acids Res.">
        <title>The hologenome of Daphnia magna reveals possible DNA methylation and microbiome-mediated evolution of the host genome.</title>
        <authorList>
            <person name="Chaturvedi A."/>
            <person name="Li X."/>
            <person name="Dhandapani V."/>
            <person name="Marshall H."/>
            <person name="Kissane S."/>
            <person name="Cuenca-Cambronero M."/>
            <person name="Asole G."/>
            <person name="Calvet F."/>
            <person name="Ruiz-Romero M."/>
            <person name="Marangio P."/>
            <person name="Guigo R."/>
            <person name="Rago D."/>
            <person name="Mirbahai L."/>
            <person name="Eastwood N."/>
            <person name="Colbourne J.K."/>
            <person name="Zhou J."/>
            <person name="Mallon E."/>
            <person name="Orsini L."/>
        </authorList>
    </citation>
    <scope>NUCLEOTIDE SEQUENCE [LARGE SCALE GENOMIC DNA]</scope>
    <source>
        <strain evidence="1">LRV0_1</strain>
    </source>
</reference>
<keyword evidence="2" id="KW-1185">Reference proteome</keyword>
<organism evidence="1 2">
    <name type="scientific">Daphnia magna</name>
    <dbReference type="NCBI Taxonomy" id="35525"/>
    <lineage>
        <taxon>Eukaryota</taxon>
        <taxon>Metazoa</taxon>
        <taxon>Ecdysozoa</taxon>
        <taxon>Arthropoda</taxon>
        <taxon>Crustacea</taxon>
        <taxon>Branchiopoda</taxon>
        <taxon>Diplostraca</taxon>
        <taxon>Cladocera</taxon>
        <taxon>Anomopoda</taxon>
        <taxon>Daphniidae</taxon>
        <taxon>Daphnia</taxon>
    </lineage>
</organism>